<dbReference type="PROSITE" id="PS51257">
    <property type="entry name" value="PROKAR_LIPOPROTEIN"/>
    <property type="match status" value="1"/>
</dbReference>
<accession>A0ABT8CP25</accession>
<keyword evidence="2" id="KW-0812">Transmembrane</keyword>
<name>A0ABT8CP25_9VIBR</name>
<evidence type="ECO:0000256" key="1">
    <source>
        <dbReference type="SAM" id="MobiDB-lite"/>
    </source>
</evidence>
<comment type="caution">
    <text evidence="3">The sequence shown here is derived from an EMBL/GenBank/DDBJ whole genome shotgun (WGS) entry which is preliminary data.</text>
</comment>
<reference evidence="4" key="1">
    <citation type="journal article" date="2019" name="Int. J. Syst. Evol. Microbiol.">
        <title>The Global Catalogue of Microorganisms (GCM) 10K type strain sequencing project: providing services to taxonomists for standard genome sequencing and annotation.</title>
        <authorList>
            <consortium name="The Broad Institute Genomics Platform"/>
            <consortium name="The Broad Institute Genome Sequencing Center for Infectious Disease"/>
            <person name="Wu L."/>
            <person name="Ma J."/>
        </authorList>
    </citation>
    <scope>NUCLEOTIDE SEQUENCE [LARGE SCALE GENOMIC DNA]</scope>
    <source>
        <strain evidence="4">CECT 7226</strain>
    </source>
</reference>
<feature type="transmembrane region" description="Helical" evidence="2">
    <location>
        <begin position="54"/>
        <end position="75"/>
    </location>
</feature>
<organism evidence="3 4">
    <name type="scientific">Vibrio artabrorum</name>
    <dbReference type="NCBI Taxonomy" id="446374"/>
    <lineage>
        <taxon>Bacteria</taxon>
        <taxon>Pseudomonadati</taxon>
        <taxon>Pseudomonadota</taxon>
        <taxon>Gammaproteobacteria</taxon>
        <taxon>Vibrionales</taxon>
        <taxon>Vibrionaceae</taxon>
        <taxon>Vibrio</taxon>
    </lineage>
</organism>
<gene>
    <name evidence="3" type="ORF">QWY96_20760</name>
</gene>
<evidence type="ECO:0000256" key="2">
    <source>
        <dbReference type="SAM" id="Phobius"/>
    </source>
</evidence>
<dbReference type="RefSeq" id="WP_290335002.1">
    <property type="nucleotide sequence ID" value="NZ_JAUFQY010000002.1"/>
</dbReference>
<keyword evidence="4" id="KW-1185">Reference proteome</keyword>
<keyword evidence="2" id="KW-0472">Membrane</keyword>
<protein>
    <submittedName>
        <fullName evidence="3">Uncharacterized protein</fullName>
    </submittedName>
</protein>
<proteinExistence type="predicted"/>
<dbReference type="Proteomes" id="UP001223712">
    <property type="component" value="Unassembled WGS sequence"/>
</dbReference>
<sequence>MKYKLSLIALATSAVLSGCNSDDENSVKVSVPSSPEQSSITQPPTPLRKKRLRILTVTILSLIILSLTLKVGRALRQDQKFHHKMAGMDLAKHCLNPLTIMESSIETLSNSTRRLRTLTQTNTQT</sequence>
<feature type="compositionally biased region" description="Polar residues" evidence="1">
    <location>
        <begin position="27"/>
        <end position="42"/>
    </location>
</feature>
<dbReference type="EMBL" id="JAUFQY010000002">
    <property type="protein sequence ID" value="MDN3702730.1"/>
    <property type="molecule type" value="Genomic_DNA"/>
</dbReference>
<evidence type="ECO:0000313" key="3">
    <source>
        <dbReference type="EMBL" id="MDN3702730.1"/>
    </source>
</evidence>
<evidence type="ECO:0000313" key="4">
    <source>
        <dbReference type="Proteomes" id="UP001223712"/>
    </source>
</evidence>
<keyword evidence="2" id="KW-1133">Transmembrane helix</keyword>
<feature type="region of interest" description="Disordered" evidence="1">
    <location>
        <begin position="22"/>
        <end position="45"/>
    </location>
</feature>